<keyword evidence="3" id="KW-0812">Transmembrane</keyword>
<accession>A0A7C2UJ22</accession>
<gene>
    <name evidence="2" type="primary">rnp2</name>
    <name evidence="4" type="ORF">ENO36_01425</name>
</gene>
<dbReference type="HAMAP" id="MF_00755">
    <property type="entry name" value="RNase_P_2"/>
    <property type="match status" value="1"/>
</dbReference>
<keyword evidence="2" id="KW-0378">Hydrolase</keyword>
<dbReference type="InterPro" id="IPR038085">
    <property type="entry name" value="Rnp2-like_sf"/>
</dbReference>
<organism evidence="4">
    <name type="scientific">Fervidicoccus fontis</name>
    <dbReference type="NCBI Taxonomy" id="683846"/>
    <lineage>
        <taxon>Archaea</taxon>
        <taxon>Thermoproteota</taxon>
        <taxon>Thermoprotei</taxon>
        <taxon>Fervidicoccales</taxon>
        <taxon>Fervidicoccaceae</taxon>
        <taxon>Fervidicoccus</taxon>
    </lineage>
</organism>
<dbReference type="SUPFAM" id="SSF160350">
    <property type="entry name" value="Rnp2-like"/>
    <property type="match status" value="1"/>
</dbReference>
<dbReference type="InterPro" id="IPR002759">
    <property type="entry name" value="Pop5/Rpp14/Rnp2-like"/>
</dbReference>
<comment type="caution">
    <text evidence="4">The sequence shown here is derived from an EMBL/GenBank/DDBJ whole genome shotgun (WGS) entry which is preliminary data.</text>
</comment>
<comment type="subunit">
    <text evidence="2">Consists of a catalytic RNA component and at least 4-5 protein subunits.</text>
</comment>
<evidence type="ECO:0000256" key="1">
    <source>
        <dbReference type="ARBA" id="ARBA00022694"/>
    </source>
</evidence>
<dbReference type="Gene3D" id="3.30.70.3250">
    <property type="entry name" value="Ribonuclease P, Pop5 subunit"/>
    <property type="match status" value="1"/>
</dbReference>
<keyword evidence="2" id="KW-0963">Cytoplasm</keyword>
<dbReference type="Proteomes" id="UP000885664">
    <property type="component" value="Unassembled WGS sequence"/>
</dbReference>
<name>A0A7C2UJ22_9CREN</name>
<sequence>MGIADITVLLCLGLSVANLFMFIYLLIYKKRIETGREPNLLRGKTIPAIRTIKFGKKFRKRYIIFEVLSRDAIDGETVKKHIKSAVAKLFGEPTVMSSGISLIFYDEKTNIGILRVNRESVSLVIASFHIAGKEGKEKKLMLVPIKVTGSLKKAKELIEKR</sequence>
<dbReference type="EC" id="3.1.26.5" evidence="2"/>
<protein>
    <recommendedName>
        <fullName evidence="2">Ribonuclease P protein component 2</fullName>
        <shortName evidence="2">RNase P component 2</shortName>
        <ecNumber evidence="2">3.1.26.5</ecNumber>
    </recommendedName>
    <alternativeName>
        <fullName evidence="2">Pop5</fullName>
    </alternativeName>
</protein>
<proteinExistence type="inferred from homology"/>
<dbReference type="AlphaFoldDB" id="A0A7C2UJ22"/>
<dbReference type="PANTHER" id="PTHR15441">
    <property type="entry name" value="RIBONUCLEASE P PROTEIN SUBUNIT P14"/>
    <property type="match status" value="1"/>
</dbReference>
<dbReference type="Pfam" id="PF01900">
    <property type="entry name" value="RNase_P_Rpp14"/>
    <property type="match status" value="1"/>
</dbReference>
<evidence type="ECO:0000313" key="4">
    <source>
        <dbReference type="EMBL" id="HEU97502.1"/>
    </source>
</evidence>
<comment type="similarity">
    <text evidence="2">Belongs to the eukaryotic/archaeal RNase P protein component 2 family.</text>
</comment>
<keyword evidence="3" id="KW-0472">Membrane</keyword>
<keyword evidence="3" id="KW-1133">Transmembrane helix</keyword>
<comment type="function">
    <text evidence="2">Part of ribonuclease P, a protein complex that generates mature tRNA molecules by cleaving their 5'-ends.</text>
</comment>
<dbReference type="GO" id="GO:0004526">
    <property type="term" value="F:ribonuclease P activity"/>
    <property type="evidence" value="ECO:0007669"/>
    <property type="project" value="UniProtKB-UniRule"/>
</dbReference>
<evidence type="ECO:0000256" key="2">
    <source>
        <dbReference type="HAMAP-Rule" id="MF_00755"/>
    </source>
</evidence>
<evidence type="ECO:0000256" key="3">
    <source>
        <dbReference type="SAM" id="Phobius"/>
    </source>
</evidence>
<feature type="transmembrane region" description="Helical" evidence="3">
    <location>
        <begin position="6"/>
        <end position="27"/>
    </location>
</feature>
<dbReference type="EMBL" id="DSFE01000038">
    <property type="protein sequence ID" value="HEU97502.1"/>
    <property type="molecule type" value="Genomic_DNA"/>
</dbReference>
<keyword evidence="1 2" id="KW-0819">tRNA processing</keyword>
<dbReference type="GO" id="GO:0001682">
    <property type="term" value="P:tRNA 5'-leader removal"/>
    <property type="evidence" value="ECO:0007669"/>
    <property type="project" value="UniProtKB-UniRule"/>
</dbReference>
<dbReference type="GO" id="GO:0030677">
    <property type="term" value="C:ribonuclease P complex"/>
    <property type="evidence" value="ECO:0007669"/>
    <property type="project" value="UniProtKB-UniRule"/>
</dbReference>
<comment type="catalytic activity">
    <reaction evidence="2">
        <text>Endonucleolytic cleavage of RNA, removing 5'-extranucleotides from tRNA precursor.</text>
        <dbReference type="EC" id="3.1.26.5"/>
    </reaction>
</comment>
<comment type="subcellular location">
    <subcellularLocation>
        <location evidence="2">Cytoplasm</location>
    </subcellularLocation>
</comment>
<dbReference type="PANTHER" id="PTHR15441:SF2">
    <property type="entry name" value="RIBONUCLEASE P_MRP PROTEIN SUBUNIT POP5"/>
    <property type="match status" value="1"/>
</dbReference>
<reference evidence="4" key="1">
    <citation type="journal article" date="2020" name="mSystems">
        <title>Genome- and Community-Level Interaction Insights into Carbon Utilization and Element Cycling Functions of Hydrothermarchaeota in Hydrothermal Sediment.</title>
        <authorList>
            <person name="Zhou Z."/>
            <person name="Liu Y."/>
            <person name="Xu W."/>
            <person name="Pan J."/>
            <person name="Luo Z.H."/>
            <person name="Li M."/>
        </authorList>
    </citation>
    <scope>NUCLEOTIDE SEQUENCE [LARGE SCALE GENOMIC DNA]</scope>
    <source>
        <strain evidence="4">SpSt-1259</strain>
    </source>
</reference>
<keyword evidence="2" id="KW-0540">Nuclease</keyword>
<dbReference type="GO" id="GO:0005737">
    <property type="term" value="C:cytoplasm"/>
    <property type="evidence" value="ECO:0007669"/>
    <property type="project" value="UniProtKB-SubCell"/>
</dbReference>
<keyword evidence="2" id="KW-0255">Endonuclease</keyword>